<gene>
    <name evidence="2" type="ORF">SAMN04488112_102116</name>
</gene>
<sequence>MRRWVGYWLTLCLGVPVLLALIYVIVYQRLLDSPRYYPFWLIESYFYLGLPAVALITWKVHWGKKHPLPYLVLILVLISGVLVLGTYNIKKYVGDQETKRLHPVGVVDQRLVAREGNYHIPYYPVDDKALIEVIKKGEGVDVTVVPEKKLLLSFKDPAFKSYSLLQRVIDLALGILAMAVFAVFFYVVMSIWWRDFRMEGDALLVQNWGRVKRIPLFTIIQMELDPLHEEIRFETEELFLSYPYDSDRAKELAKAAREAGLKEIRRGKRWVRSLQYREVRLEERRIVLDGQEQLFVPFDWVVSLRWDPVVQITLMDETHYTITDSRYMDRAWFEELTKKVKGVWKQDGYGYVVDHDLQESAVTLTLMD</sequence>
<keyword evidence="1" id="KW-0472">Membrane</keyword>
<proteinExistence type="predicted"/>
<reference evidence="2 3" key="1">
    <citation type="submission" date="2016-10" db="EMBL/GenBank/DDBJ databases">
        <authorList>
            <person name="de Groot N.N."/>
        </authorList>
    </citation>
    <scope>NUCLEOTIDE SEQUENCE [LARGE SCALE GENOMIC DNA]</scope>
    <source>
        <strain evidence="2 3">DSM 45514</strain>
    </source>
</reference>
<feature type="transmembrane region" description="Helical" evidence="1">
    <location>
        <begin position="39"/>
        <end position="58"/>
    </location>
</feature>
<feature type="transmembrane region" description="Helical" evidence="1">
    <location>
        <begin position="70"/>
        <end position="89"/>
    </location>
</feature>
<keyword evidence="1" id="KW-0812">Transmembrane</keyword>
<keyword evidence="1" id="KW-1133">Transmembrane helix</keyword>
<feature type="transmembrane region" description="Helical" evidence="1">
    <location>
        <begin position="6"/>
        <end position="27"/>
    </location>
</feature>
<organism evidence="2 3">
    <name type="scientific">Melghirimyces thermohalophilus</name>
    <dbReference type="NCBI Taxonomy" id="1236220"/>
    <lineage>
        <taxon>Bacteria</taxon>
        <taxon>Bacillati</taxon>
        <taxon>Bacillota</taxon>
        <taxon>Bacilli</taxon>
        <taxon>Bacillales</taxon>
        <taxon>Thermoactinomycetaceae</taxon>
        <taxon>Melghirimyces</taxon>
    </lineage>
</organism>
<dbReference type="AlphaFoldDB" id="A0A1G6I8I8"/>
<name>A0A1G6I8I8_9BACL</name>
<accession>A0A1G6I8I8</accession>
<dbReference type="EMBL" id="FMZA01000002">
    <property type="protein sequence ID" value="SDC02852.1"/>
    <property type="molecule type" value="Genomic_DNA"/>
</dbReference>
<dbReference type="OrthoDB" id="2986761at2"/>
<dbReference type="Proteomes" id="UP000199387">
    <property type="component" value="Unassembled WGS sequence"/>
</dbReference>
<keyword evidence="3" id="KW-1185">Reference proteome</keyword>
<dbReference type="RefSeq" id="WP_091566055.1">
    <property type="nucleotide sequence ID" value="NZ_FMZA01000002.1"/>
</dbReference>
<evidence type="ECO:0000313" key="2">
    <source>
        <dbReference type="EMBL" id="SDC02852.1"/>
    </source>
</evidence>
<evidence type="ECO:0000256" key="1">
    <source>
        <dbReference type="SAM" id="Phobius"/>
    </source>
</evidence>
<feature type="transmembrane region" description="Helical" evidence="1">
    <location>
        <begin position="168"/>
        <end position="193"/>
    </location>
</feature>
<evidence type="ECO:0000313" key="3">
    <source>
        <dbReference type="Proteomes" id="UP000199387"/>
    </source>
</evidence>
<protein>
    <submittedName>
        <fullName evidence="2">Uncharacterized protein</fullName>
    </submittedName>
</protein>